<feature type="compositionally biased region" description="Polar residues" evidence="1">
    <location>
        <begin position="1"/>
        <end position="11"/>
    </location>
</feature>
<protein>
    <submittedName>
        <fullName evidence="3">Uncharacterized protein</fullName>
    </submittedName>
</protein>
<sequence length="182" mass="20558">MSDYISPSQLTKRSHSAPVRTHFRRHDRSWNGFPPESSDAQSPRRSTKSAQIYHLEHTFNAAVDGPALSDELFYEDSDKLWTRSFVRSNDQLLEAAAMLADLQAHGSLLLHQIGAARDKQLSISNNETRLALEHLQLQVLQLRRLVVILVLFYAAPSFSCAIVCVDERVLDFKMNSCAAYSL</sequence>
<evidence type="ECO:0000313" key="4">
    <source>
        <dbReference type="Proteomes" id="UP000076738"/>
    </source>
</evidence>
<organism evidence="3 4">
    <name type="scientific">Calocera viscosa (strain TUFC12733)</name>
    <dbReference type="NCBI Taxonomy" id="1330018"/>
    <lineage>
        <taxon>Eukaryota</taxon>
        <taxon>Fungi</taxon>
        <taxon>Dikarya</taxon>
        <taxon>Basidiomycota</taxon>
        <taxon>Agaricomycotina</taxon>
        <taxon>Dacrymycetes</taxon>
        <taxon>Dacrymycetales</taxon>
        <taxon>Dacrymycetaceae</taxon>
        <taxon>Calocera</taxon>
    </lineage>
</organism>
<evidence type="ECO:0000313" key="3">
    <source>
        <dbReference type="EMBL" id="KZO90141.1"/>
    </source>
</evidence>
<evidence type="ECO:0000256" key="1">
    <source>
        <dbReference type="SAM" id="MobiDB-lite"/>
    </source>
</evidence>
<keyword evidence="2" id="KW-0472">Membrane</keyword>
<feature type="region of interest" description="Disordered" evidence="1">
    <location>
        <begin position="1"/>
        <end position="47"/>
    </location>
</feature>
<dbReference type="Proteomes" id="UP000076738">
    <property type="component" value="Unassembled WGS sequence"/>
</dbReference>
<feature type="transmembrane region" description="Helical" evidence="2">
    <location>
        <begin position="145"/>
        <end position="165"/>
    </location>
</feature>
<keyword evidence="2" id="KW-1133">Transmembrane helix</keyword>
<keyword evidence="4" id="KW-1185">Reference proteome</keyword>
<keyword evidence="2" id="KW-0812">Transmembrane</keyword>
<proteinExistence type="predicted"/>
<reference evidence="3 4" key="1">
    <citation type="journal article" date="2016" name="Mol. Biol. Evol.">
        <title>Comparative Genomics of Early-Diverging Mushroom-Forming Fungi Provides Insights into the Origins of Lignocellulose Decay Capabilities.</title>
        <authorList>
            <person name="Nagy L.G."/>
            <person name="Riley R."/>
            <person name="Tritt A."/>
            <person name="Adam C."/>
            <person name="Daum C."/>
            <person name="Floudas D."/>
            <person name="Sun H."/>
            <person name="Yadav J.S."/>
            <person name="Pangilinan J."/>
            <person name="Larsson K.H."/>
            <person name="Matsuura K."/>
            <person name="Barry K."/>
            <person name="Labutti K."/>
            <person name="Kuo R."/>
            <person name="Ohm R.A."/>
            <person name="Bhattacharya S.S."/>
            <person name="Shirouzu T."/>
            <person name="Yoshinaga Y."/>
            <person name="Martin F.M."/>
            <person name="Grigoriev I.V."/>
            <person name="Hibbett D.S."/>
        </authorList>
    </citation>
    <scope>NUCLEOTIDE SEQUENCE [LARGE SCALE GENOMIC DNA]</scope>
    <source>
        <strain evidence="3 4">TUFC12733</strain>
    </source>
</reference>
<name>A0A167G3W3_CALVF</name>
<evidence type="ECO:0000256" key="2">
    <source>
        <dbReference type="SAM" id="Phobius"/>
    </source>
</evidence>
<dbReference type="AlphaFoldDB" id="A0A167G3W3"/>
<feature type="compositionally biased region" description="Polar residues" evidence="1">
    <location>
        <begin position="38"/>
        <end position="47"/>
    </location>
</feature>
<gene>
    <name evidence="3" type="ORF">CALVIDRAFT_414138</name>
</gene>
<accession>A0A167G3W3</accession>
<dbReference type="EMBL" id="KV417351">
    <property type="protein sequence ID" value="KZO90141.1"/>
    <property type="molecule type" value="Genomic_DNA"/>
</dbReference>